<reference evidence="4 5" key="1">
    <citation type="submission" date="2019-08" db="EMBL/GenBank/DDBJ databases">
        <title>Calorimonas adulescens gen. nov., sp. nov., an anaerobic thermophilic bacterium from Sakhalin hot spring.</title>
        <authorList>
            <person name="Khomyakova M.A."/>
            <person name="Merkel A.Y."/>
            <person name="Novikov A."/>
            <person name="Bonch-Osmolovskaya E.A."/>
            <person name="Slobodkin A.I."/>
        </authorList>
    </citation>
    <scope>NUCLEOTIDE SEQUENCE [LARGE SCALE GENOMIC DNA]</scope>
    <source>
        <strain evidence="4 5">A05MB</strain>
    </source>
</reference>
<organism evidence="4 5">
    <name type="scientific">Calorimonas adulescens</name>
    <dbReference type="NCBI Taxonomy" id="2606906"/>
    <lineage>
        <taxon>Bacteria</taxon>
        <taxon>Bacillati</taxon>
        <taxon>Bacillota</taxon>
        <taxon>Clostridia</taxon>
        <taxon>Thermoanaerobacterales</taxon>
        <taxon>Thermoanaerobacteraceae</taxon>
        <taxon>Calorimonas</taxon>
    </lineage>
</organism>
<proteinExistence type="predicted"/>
<evidence type="ECO:0000313" key="4">
    <source>
        <dbReference type="EMBL" id="TZE82470.1"/>
    </source>
</evidence>
<feature type="binding site" evidence="2">
    <location>
        <position position="92"/>
    </location>
    <ligand>
        <name>prephenate</name>
        <dbReference type="ChEBI" id="CHEBI:29934"/>
    </ligand>
</feature>
<feature type="binding site" evidence="2">
    <location>
        <position position="110"/>
    </location>
    <ligand>
        <name>prephenate</name>
        <dbReference type="ChEBI" id="CHEBI:29934"/>
    </ligand>
</feature>
<dbReference type="NCBIfam" id="TIGR01796">
    <property type="entry name" value="CM_mono_aroH"/>
    <property type="match status" value="1"/>
</dbReference>
<dbReference type="PANTHER" id="PTHR21164">
    <property type="entry name" value="CHORISMATE MUTASE"/>
    <property type="match status" value="1"/>
</dbReference>
<feature type="binding site" evidence="2">
    <location>
        <position position="11"/>
    </location>
    <ligand>
        <name>prephenate</name>
        <dbReference type="ChEBI" id="CHEBI:29934"/>
    </ligand>
</feature>
<dbReference type="AlphaFoldDB" id="A0A5D8QCU9"/>
<dbReference type="Proteomes" id="UP000322976">
    <property type="component" value="Unassembled WGS sequence"/>
</dbReference>
<dbReference type="GO" id="GO:0046417">
    <property type="term" value="P:chorismate metabolic process"/>
    <property type="evidence" value="ECO:0007669"/>
    <property type="project" value="TreeGrafter"/>
</dbReference>
<name>A0A5D8QCU9_9THEO</name>
<keyword evidence="2 3" id="KW-0028">Amino-acid biosynthesis</keyword>
<dbReference type="GO" id="GO:0004106">
    <property type="term" value="F:chorismate mutase activity"/>
    <property type="evidence" value="ECO:0007669"/>
    <property type="project" value="UniProtKB-UniRule"/>
</dbReference>
<evidence type="ECO:0000256" key="1">
    <source>
        <dbReference type="NCBIfam" id="TIGR01796"/>
    </source>
</evidence>
<keyword evidence="5" id="KW-1185">Reference proteome</keyword>
<dbReference type="PANTHER" id="PTHR21164:SF0">
    <property type="entry name" value="CHORISMATE MUTASE AROH"/>
    <property type="match status" value="1"/>
</dbReference>
<sequence length="124" mass="13689">MGDERMVRGIRGATTCENTAASIEEAVMELTSAMMEENDVAPEDVACIIYSVTSDIDAVFPASCARKLGLNNVALLDVQEMAKPGDLHHCIRALMLVNTDKRQDEMRFVYLREAEALRPDKVGK</sequence>
<gene>
    <name evidence="4" type="primary">aroH</name>
    <name evidence="4" type="ORF">FWJ32_05160</name>
</gene>
<dbReference type="GO" id="GO:0008652">
    <property type="term" value="P:amino acid biosynthetic process"/>
    <property type="evidence" value="ECO:0007669"/>
    <property type="project" value="UniProtKB-UniRule"/>
</dbReference>
<comment type="catalytic activity">
    <reaction evidence="3">
        <text>chorismate = prephenate</text>
        <dbReference type="Rhea" id="RHEA:13897"/>
        <dbReference type="ChEBI" id="CHEBI:29748"/>
        <dbReference type="ChEBI" id="CHEBI:29934"/>
        <dbReference type="EC" id="5.4.99.5"/>
    </reaction>
</comment>
<dbReference type="GO" id="GO:0009073">
    <property type="term" value="P:aromatic amino acid family biosynthetic process"/>
    <property type="evidence" value="ECO:0007669"/>
    <property type="project" value="UniProtKB-UniRule"/>
</dbReference>
<evidence type="ECO:0000313" key="5">
    <source>
        <dbReference type="Proteomes" id="UP000322976"/>
    </source>
</evidence>
<dbReference type="UniPathway" id="UPA00120">
    <property type="reaction ID" value="UER00203"/>
</dbReference>
<evidence type="ECO:0000256" key="3">
    <source>
        <dbReference type="PROSITE-ProRule" id="PRU00514"/>
    </source>
</evidence>
<keyword evidence="2 3" id="KW-0057">Aromatic amino acid biosynthesis</keyword>
<dbReference type="SUPFAM" id="SSF55298">
    <property type="entry name" value="YjgF-like"/>
    <property type="match status" value="1"/>
</dbReference>
<dbReference type="InterPro" id="IPR035959">
    <property type="entry name" value="RutC-like_sf"/>
</dbReference>
<dbReference type="Gene3D" id="3.30.1330.40">
    <property type="entry name" value="RutC-like"/>
    <property type="match status" value="1"/>
</dbReference>
<keyword evidence="3 4" id="KW-0413">Isomerase</keyword>
<dbReference type="PROSITE" id="PS51167">
    <property type="entry name" value="CHORISMATE_MUT_1"/>
    <property type="match status" value="1"/>
</dbReference>
<dbReference type="PIRSF" id="PIRSF005965">
    <property type="entry name" value="Chor_mut_AroH"/>
    <property type="match status" value="1"/>
</dbReference>
<dbReference type="CDD" id="cd02185">
    <property type="entry name" value="AroH"/>
    <property type="match status" value="1"/>
</dbReference>
<dbReference type="EC" id="5.4.99.5" evidence="1 3"/>
<dbReference type="Pfam" id="PF07736">
    <property type="entry name" value="CM_1"/>
    <property type="match status" value="1"/>
</dbReference>
<dbReference type="InterPro" id="IPR008243">
    <property type="entry name" value="Chorismate_mutase_AroH"/>
</dbReference>
<evidence type="ECO:0000256" key="2">
    <source>
        <dbReference type="PIRSR" id="PIRSR005965-1"/>
    </source>
</evidence>
<accession>A0A5D8QCU9</accession>
<protein>
    <recommendedName>
        <fullName evidence="1 3">chorismate mutase</fullName>
        <ecNumber evidence="1 3">5.4.99.5</ecNumber>
    </recommendedName>
</protein>
<comment type="caution">
    <text evidence="4">The sequence shown here is derived from an EMBL/GenBank/DDBJ whole genome shotgun (WGS) entry which is preliminary data.</text>
</comment>
<dbReference type="EMBL" id="VTPS01000006">
    <property type="protein sequence ID" value="TZE82470.1"/>
    <property type="molecule type" value="Genomic_DNA"/>
</dbReference>